<dbReference type="OrthoDB" id="9790442at2"/>
<evidence type="ECO:0000256" key="6">
    <source>
        <dbReference type="PROSITE-ProRule" id="PRU00169"/>
    </source>
</evidence>
<evidence type="ECO:0000313" key="10">
    <source>
        <dbReference type="EMBL" id="TVY02048.1"/>
    </source>
</evidence>
<keyword evidence="2" id="KW-0902">Two-component regulatory system</keyword>
<dbReference type="PROSITE" id="PS51755">
    <property type="entry name" value="OMPR_PHOB"/>
    <property type="match status" value="1"/>
</dbReference>
<sequence>MRILVIEDDLALLGIIRDLFESENFITDGATTGDDGLFLAEQAIYDLIVLDIMLPGVDGIEIVRRLRAQSNDVPIILLTARGSLDDRVNGLDAGADDYVPKPFALAELLARARAVLRRKGMMSTEGDISCGPVRLVPTARDAYIGDKPLKLTLKEYELLEFLLCNQDRILTREQIFDRIWGFDSEAAMSAVDVYVHLLRKKLSAHAVDNLIQTVRGTGYMIKGGTYVS</sequence>
<dbReference type="Gene3D" id="1.10.10.10">
    <property type="entry name" value="Winged helix-like DNA-binding domain superfamily/Winged helix DNA-binding domain"/>
    <property type="match status" value="1"/>
</dbReference>
<dbReference type="SMART" id="SM00862">
    <property type="entry name" value="Trans_reg_C"/>
    <property type="match status" value="1"/>
</dbReference>
<evidence type="ECO:0000256" key="4">
    <source>
        <dbReference type="ARBA" id="ARBA00023125"/>
    </source>
</evidence>
<feature type="domain" description="Response regulatory" evidence="8">
    <location>
        <begin position="2"/>
        <end position="116"/>
    </location>
</feature>
<dbReference type="EMBL" id="VNJJ01000003">
    <property type="protein sequence ID" value="TVY02048.1"/>
    <property type="molecule type" value="Genomic_DNA"/>
</dbReference>
<reference evidence="10 11" key="1">
    <citation type="submission" date="2019-07" db="EMBL/GenBank/DDBJ databases">
        <authorList>
            <person name="Kim J."/>
        </authorList>
    </citation>
    <scope>NUCLEOTIDE SEQUENCE [LARGE SCALE GENOMIC DNA]</scope>
    <source>
        <strain evidence="10 11">G13</strain>
    </source>
</reference>
<keyword evidence="5" id="KW-0804">Transcription</keyword>
<dbReference type="InterPro" id="IPR001867">
    <property type="entry name" value="OmpR/PhoB-type_DNA-bd"/>
</dbReference>
<dbReference type="GO" id="GO:0000156">
    <property type="term" value="F:phosphorelay response regulator activity"/>
    <property type="evidence" value="ECO:0007669"/>
    <property type="project" value="TreeGrafter"/>
</dbReference>
<dbReference type="PANTHER" id="PTHR48111:SF22">
    <property type="entry name" value="REGULATOR OF RPOS"/>
    <property type="match status" value="1"/>
</dbReference>
<evidence type="ECO:0000259" key="8">
    <source>
        <dbReference type="PROSITE" id="PS50110"/>
    </source>
</evidence>
<evidence type="ECO:0000256" key="7">
    <source>
        <dbReference type="PROSITE-ProRule" id="PRU01091"/>
    </source>
</evidence>
<evidence type="ECO:0000256" key="2">
    <source>
        <dbReference type="ARBA" id="ARBA00023012"/>
    </source>
</evidence>
<comment type="caution">
    <text evidence="10">The sequence shown here is derived from an EMBL/GenBank/DDBJ whole genome shotgun (WGS) entry which is preliminary data.</text>
</comment>
<dbReference type="InterPro" id="IPR016032">
    <property type="entry name" value="Sig_transdc_resp-reg_C-effctor"/>
</dbReference>
<dbReference type="SMART" id="SM00448">
    <property type="entry name" value="REC"/>
    <property type="match status" value="1"/>
</dbReference>
<dbReference type="SUPFAM" id="SSF46894">
    <property type="entry name" value="C-terminal effector domain of the bipartite response regulators"/>
    <property type="match status" value="1"/>
</dbReference>
<dbReference type="AlphaFoldDB" id="A0A559JQB2"/>
<dbReference type="PANTHER" id="PTHR48111">
    <property type="entry name" value="REGULATOR OF RPOS"/>
    <property type="match status" value="1"/>
</dbReference>
<keyword evidence="11" id="KW-1185">Reference proteome</keyword>
<keyword evidence="1 6" id="KW-0597">Phosphoprotein</keyword>
<dbReference type="InterPro" id="IPR039420">
    <property type="entry name" value="WalR-like"/>
</dbReference>
<dbReference type="CDD" id="cd00383">
    <property type="entry name" value="trans_reg_C"/>
    <property type="match status" value="1"/>
</dbReference>
<proteinExistence type="predicted"/>
<evidence type="ECO:0000256" key="3">
    <source>
        <dbReference type="ARBA" id="ARBA00023015"/>
    </source>
</evidence>
<keyword evidence="3" id="KW-0805">Transcription regulation</keyword>
<feature type="domain" description="OmpR/PhoB-type" evidence="9">
    <location>
        <begin position="125"/>
        <end position="223"/>
    </location>
</feature>
<dbReference type="Proteomes" id="UP000316330">
    <property type="component" value="Unassembled WGS sequence"/>
</dbReference>
<organism evidence="10 11">
    <name type="scientific">Cohnella terricola</name>
    <dbReference type="NCBI Taxonomy" id="1289167"/>
    <lineage>
        <taxon>Bacteria</taxon>
        <taxon>Bacillati</taxon>
        <taxon>Bacillota</taxon>
        <taxon>Bacilli</taxon>
        <taxon>Bacillales</taxon>
        <taxon>Paenibacillaceae</taxon>
        <taxon>Cohnella</taxon>
    </lineage>
</organism>
<accession>A0A559JQB2</accession>
<dbReference type="SUPFAM" id="SSF52172">
    <property type="entry name" value="CheY-like"/>
    <property type="match status" value="1"/>
</dbReference>
<dbReference type="GO" id="GO:0006355">
    <property type="term" value="P:regulation of DNA-templated transcription"/>
    <property type="evidence" value="ECO:0007669"/>
    <property type="project" value="InterPro"/>
</dbReference>
<dbReference type="Gene3D" id="6.10.250.690">
    <property type="match status" value="1"/>
</dbReference>
<dbReference type="Pfam" id="PF00072">
    <property type="entry name" value="Response_reg"/>
    <property type="match status" value="1"/>
</dbReference>
<evidence type="ECO:0000259" key="9">
    <source>
        <dbReference type="PROSITE" id="PS51755"/>
    </source>
</evidence>
<protein>
    <submittedName>
        <fullName evidence="10">Response regulator transcription factor</fullName>
    </submittedName>
</protein>
<dbReference type="InterPro" id="IPR011006">
    <property type="entry name" value="CheY-like_superfamily"/>
</dbReference>
<dbReference type="Pfam" id="PF00486">
    <property type="entry name" value="Trans_reg_C"/>
    <property type="match status" value="1"/>
</dbReference>
<dbReference type="PROSITE" id="PS50110">
    <property type="entry name" value="RESPONSE_REGULATORY"/>
    <property type="match status" value="1"/>
</dbReference>
<dbReference type="GO" id="GO:0032993">
    <property type="term" value="C:protein-DNA complex"/>
    <property type="evidence" value="ECO:0007669"/>
    <property type="project" value="TreeGrafter"/>
</dbReference>
<evidence type="ECO:0000313" key="11">
    <source>
        <dbReference type="Proteomes" id="UP000316330"/>
    </source>
</evidence>
<feature type="DNA-binding region" description="OmpR/PhoB-type" evidence="7">
    <location>
        <begin position="125"/>
        <end position="223"/>
    </location>
</feature>
<name>A0A559JQB2_9BACL</name>
<dbReference type="RefSeq" id="WP_144699552.1">
    <property type="nucleotide sequence ID" value="NZ_VNJJ01000003.1"/>
</dbReference>
<dbReference type="Gene3D" id="3.40.50.2300">
    <property type="match status" value="1"/>
</dbReference>
<dbReference type="GO" id="GO:0000976">
    <property type="term" value="F:transcription cis-regulatory region binding"/>
    <property type="evidence" value="ECO:0007669"/>
    <property type="project" value="TreeGrafter"/>
</dbReference>
<dbReference type="GO" id="GO:0005829">
    <property type="term" value="C:cytosol"/>
    <property type="evidence" value="ECO:0007669"/>
    <property type="project" value="TreeGrafter"/>
</dbReference>
<evidence type="ECO:0000256" key="5">
    <source>
        <dbReference type="ARBA" id="ARBA00023163"/>
    </source>
</evidence>
<gene>
    <name evidence="10" type="ORF">FPZ45_06295</name>
</gene>
<evidence type="ECO:0000256" key="1">
    <source>
        <dbReference type="ARBA" id="ARBA00022553"/>
    </source>
</evidence>
<dbReference type="InterPro" id="IPR001789">
    <property type="entry name" value="Sig_transdc_resp-reg_receiver"/>
</dbReference>
<dbReference type="FunFam" id="3.40.50.2300:FF:000001">
    <property type="entry name" value="DNA-binding response regulator PhoB"/>
    <property type="match status" value="1"/>
</dbReference>
<feature type="modified residue" description="4-aspartylphosphate" evidence="6">
    <location>
        <position position="51"/>
    </location>
</feature>
<dbReference type="InterPro" id="IPR036388">
    <property type="entry name" value="WH-like_DNA-bd_sf"/>
</dbReference>
<keyword evidence="4 7" id="KW-0238">DNA-binding</keyword>